<evidence type="ECO:0000313" key="2">
    <source>
        <dbReference type="EMBL" id="CAG6739142.1"/>
    </source>
</evidence>
<organism evidence="2">
    <name type="scientific">Cacopsylla melanoneura</name>
    <dbReference type="NCBI Taxonomy" id="428564"/>
    <lineage>
        <taxon>Eukaryota</taxon>
        <taxon>Metazoa</taxon>
        <taxon>Ecdysozoa</taxon>
        <taxon>Arthropoda</taxon>
        <taxon>Hexapoda</taxon>
        <taxon>Insecta</taxon>
        <taxon>Pterygota</taxon>
        <taxon>Neoptera</taxon>
        <taxon>Paraneoptera</taxon>
        <taxon>Hemiptera</taxon>
        <taxon>Sternorrhyncha</taxon>
        <taxon>Psylloidea</taxon>
        <taxon>Psyllidae</taxon>
        <taxon>Psyllinae</taxon>
        <taxon>Cacopsylla</taxon>
    </lineage>
</organism>
<dbReference type="EMBL" id="HBUF01411509">
    <property type="protein sequence ID" value="CAG6739142.1"/>
    <property type="molecule type" value="Transcribed_RNA"/>
</dbReference>
<feature type="transmembrane region" description="Helical" evidence="1">
    <location>
        <begin position="56"/>
        <end position="77"/>
    </location>
</feature>
<dbReference type="AlphaFoldDB" id="A0A8D8Z1R9"/>
<name>A0A8D8Z1R9_9HEMI</name>
<keyword evidence="1" id="KW-0812">Transmembrane</keyword>
<proteinExistence type="predicted"/>
<keyword evidence="1" id="KW-1133">Transmembrane helix</keyword>
<sequence>MQEVFQKPISNAKCLQKTHLKCKMRPKTSFEMENAKWFGRNHLKCKMFFQMDFQKVFFRVHSVHTRFLTCWILYVFYLRDFTCRTLNTTLLQMTVICMNYSRVHW</sequence>
<keyword evidence="1" id="KW-0472">Membrane</keyword>
<accession>A0A8D8Z1R9</accession>
<evidence type="ECO:0000256" key="1">
    <source>
        <dbReference type="SAM" id="Phobius"/>
    </source>
</evidence>
<reference evidence="2" key="1">
    <citation type="submission" date="2021-05" db="EMBL/GenBank/DDBJ databases">
        <authorList>
            <person name="Alioto T."/>
            <person name="Alioto T."/>
            <person name="Gomez Garrido J."/>
        </authorList>
    </citation>
    <scope>NUCLEOTIDE SEQUENCE</scope>
</reference>
<protein>
    <submittedName>
        <fullName evidence="2">Uncharacterized protein</fullName>
    </submittedName>
</protein>